<name>K2G9V4_9BACT</name>
<proteinExistence type="predicted"/>
<organism evidence="3">
    <name type="scientific">uncultured bacterium</name>
    <name type="common">gcode 4</name>
    <dbReference type="NCBI Taxonomy" id="1234023"/>
    <lineage>
        <taxon>Bacteria</taxon>
        <taxon>environmental samples</taxon>
    </lineage>
</organism>
<feature type="region of interest" description="Disordered" evidence="1">
    <location>
        <begin position="197"/>
        <end position="226"/>
    </location>
</feature>
<accession>K2G9V4</accession>
<evidence type="ECO:0000256" key="1">
    <source>
        <dbReference type="SAM" id="MobiDB-lite"/>
    </source>
</evidence>
<dbReference type="EMBL" id="AMFJ01000625">
    <property type="protein sequence ID" value="EKE26949.1"/>
    <property type="molecule type" value="Genomic_DNA"/>
</dbReference>
<sequence>MYEYPRGSWFWCTGGYEPIVTKEIFDEVQNHLNLSPRYRPRTKNFEFTRIMKCWNCWSTITAQEKFKNIIWQKYPRSYVYYHCSKYNNHKCSEPMIREDDLIIQLLEIIDSIDIDTISVSEALKDEIRRYNLFQSQLLKKDSQDIVSLKQINLREYMKYLICNWSKDEKREILAMINTEIILKDKKIIIWERTGNKKKNSNISENNKETVKSKKWSKKVSFSRTKE</sequence>
<reference evidence="3" key="1">
    <citation type="journal article" date="2012" name="Science">
        <title>Fermentation, hydrogen, and sulfur metabolism in multiple uncultivated bacterial phyla.</title>
        <authorList>
            <person name="Wrighton K.C."/>
            <person name="Thomas B.C."/>
            <person name="Sharon I."/>
            <person name="Miller C.S."/>
            <person name="Castelle C.J."/>
            <person name="VerBerkmoes N.C."/>
            <person name="Wilkins M.J."/>
            <person name="Hettich R.L."/>
            <person name="Lipton M.S."/>
            <person name="Williams K.H."/>
            <person name="Long P.E."/>
            <person name="Banfield J.F."/>
        </authorList>
    </citation>
    <scope>NUCLEOTIDE SEQUENCE [LARGE SCALE GENOMIC DNA]</scope>
</reference>
<dbReference type="InterPro" id="IPR025827">
    <property type="entry name" value="Zn_ribbon_recom_dom"/>
</dbReference>
<protein>
    <recommendedName>
        <fullName evidence="2">Recombinase zinc beta ribbon domain-containing protein</fullName>
    </recommendedName>
</protein>
<dbReference type="AlphaFoldDB" id="K2G9V4"/>
<evidence type="ECO:0000259" key="2">
    <source>
        <dbReference type="Pfam" id="PF13408"/>
    </source>
</evidence>
<evidence type="ECO:0000313" key="3">
    <source>
        <dbReference type="EMBL" id="EKE26949.1"/>
    </source>
</evidence>
<dbReference type="Pfam" id="PF13408">
    <property type="entry name" value="Zn_ribbon_recom"/>
    <property type="match status" value="1"/>
</dbReference>
<comment type="caution">
    <text evidence="3">The sequence shown here is derived from an EMBL/GenBank/DDBJ whole genome shotgun (WGS) entry which is preliminary data.</text>
</comment>
<feature type="domain" description="Recombinase zinc beta ribbon" evidence="2">
    <location>
        <begin position="47"/>
        <end position="101"/>
    </location>
</feature>
<gene>
    <name evidence="3" type="ORF">ACD_4C00109G0001</name>
</gene>